<accession>A0ABD0LTH4</accession>
<feature type="domain" description="VWFA" evidence="11">
    <location>
        <begin position="2018"/>
        <end position="2193"/>
    </location>
</feature>
<feature type="domain" description="EGF-like" evidence="10">
    <location>
        <begin position="4392"/>
        <end position="4428"/>
    </location>
</feature>
<feature type="domain" description="VWFA" evidence="11">
    <location>
        <begin position="3807"/>
        <end position="4007"/>
    </location>
</feature>
<feature type="compositionally biased region" description="Pro residues" evidence="9">
    <location>
        <begin position="3783"/>
        <end position="3796"/>
    </location>
</feature>
<feature type="domain" description="VWFA" evidence="11">
    <location>
        <begin position="3178"/>
        <end position="3353"/>
    </location>
</feature>
<dbReference type="FunFam" id="3.40.50.410:FF:000004">
    <property type="entry name" value="collagen alpha-6(VI) chain"/>
    <property type="match status" value="18"/>
</dbReference>
<evidence type="ECO:0008006" key="14">
    <source>
        <dbReference type="Google" id="ProtNLM"/>
    </source>
</evidence>
<dbReference type="FunFam" id="2.10.25.10:FF:000321">
    <property type="entry name" value="Protein delta homolog 1"/>
    <property type="match status" value="1"/>
</dbReference>
<feature type="domain" description="VWFA" evidence="11">
    <location>
        <begin position="2220"/>
        <end position="2395"/>
    </location>
</feature>
<feature type="region of interest" description="Disordered" evidence="9">
    <location>
        <begin position="4174"/>
        <end position="4203"/>
    </location>
</feature>
<keyword evidence="2" id="KW-0964">Secreted</keyword>
<dbReference type="InterPro" id="IPR001881">
    <property type="entry name" value="EGF-like_Ca-bd_dom"/>
</dbReference>
<proteinExistence type="predicted"/>
<feature type="domain" description="VWFA" evidence="11">
    <location>
        <begin position="1021"/>
        <end position="1196"/>
    </location>
</feature>
<feature type="domain" description="VWFA" evidence="11">
    <location>
        <begin position="1614"/>
        <end position="1789"/>
    </location>
</feature>
<evidence type="ECO:0000313" key="13">
    <source>
        <dbReference type="Proteomes" id="UP001519460"/>
    </source>
</evidence>
<dbReference type="PROSITE" id="PS00022">
    <property type="entry name" value="EGF_1"/>
    <property type="match status" value="3"/>
</dbReference>
<dbReference type="PANTHER" id="PTHR24020">
    <property type="entry name" value="COLLAGEN ALPHA"/>
    <property type="match status" value="1"/>
</dbReference>
<keyword evidence="7" id="KW-0325">Glycoprotein</keyword>
<evidence type="ECO:0000256" key="1">
    <source>
        <dbReference type="ARBA" id="ARBA00004613"/>
    </source>
</evidence>
<feature type="domain" description="VWFA" evidence="11">
    <location>
        <begin position="3593"/>
        <end position="3772"/>
    </location>
</feature>
<feature type="domain" description="VWFA" evidence="11">
    <location>
        <begin position="48"/>
        <end position="223"/>
    </location>
</feature>
<dbReference type="PROSITE" id="PS50234">
    <property type="entry name" value="VWFA"/>
    <property type="match status" value="24"/>
</dbReference>
<dbReference type="PROSITE" id="PS50026">
    <property type="entry name" value="EGF_3"/>
    <property type="match status" value="3"/>
</dbReference>
<dbReference type="FunFam" id="2.10.25.10:FF:000006">
    <property type="entry name" value="Versican core protein-like isoform 1"/>
    <property type="match status" value="1"/>
</dbReference>
<feature type="domain" description="VWFA" evidence="11">
    <location>
        <begin position="2800"/>
        <end position="2975"/>
    </location>
</feature>
<dbReference type="InterPro" id="IPR002035">
    <property type="entry name" value="VWF_A"/>
</dbReference>
<dbReference type="SMART" id="SM00327">
    <property type="entry name" value="VWA"/>
    <property type="match status" value="24"/>
</dbReference>
<dbReference type="SUPFAM" id="SSF53300">
    <property type="entry name" value="vWA-like"/>
    <property type="match status" value="24"/>
</dbReference>
<feature type="domain" description="VWFA" evidence="11">
    <location>
        <begin position="441"/>
        <end position="616"/>
    </location>
</feature>
<feature type="domain" description="VWFA" evidence="11">
    <location>
        <begin position="1223"/>
        <end position="1398"/>
    </location>
</feature>
<dbReference type="FunFam" id="2.10.25.10:FF:000095">
    <property type="entry name" value="Notch, isoform B"/>
    <property type="match status" value="1"/>
</dbReference>
<dbReference type="InterPro" id="IPR050525">
    <property type="entry name" value="ECM_Assembly_Org"/>
</dbReference>
<dbReference type="Gene3D" id="3.40.50.410">
    <property type="entry name" value="von Willebrand factor, type A domain"/>
    <property type="match status" value="24"/>
</dbReference>
<comment type="caution">
    <text evidence="12">The sequence shown here is derived from an EMBL/GenBank/DDBJ whole genome shotgun (WGS) entry which is preliminary data.</text>
</comment>
<evidence type="ECO:0000256" key="8">
    <source>
        <dbReference type="PROSITE-ProRule" id="PRU00076"/>
    </source>
</evidence>
<evidence type="ECO:0000256" key="3">
    <source>
        <dbReference type="ARBA" id="ARBA00022536"/>
    </source>
</evidence>
<evidence type="ECO:0000256" key="4">
    <source>
        <dbReference type="ARBA" id="ARBA00022729"/>
    </source>
</evidence>
<evidence type="ECO:0000256" key="9">
    <source>
        <dbReference type="SAM" id="MobiDB-lite"/>
    </source>
</evidence>
<feature type="domain" description="VWFA" evidence="11">
    <location>
        <begin position="3389"/>
        <end position="3564"/>
    </location>
</feature>
<dbReference type="SMART" id="SM00181">
    <property type="entry name" value="EGF"/>
    <property type="match status" value="3"/>
</dbReference>
<feature type="domain" description="VWFA" evidence="11">
    <location>
        <begin position="2989"/>
        <end position="3164"/>
    </location>
</feature>
<name>A0ABD0LTH4_9CAEN</name>
<protein>
    <recommendedName>
        <fullName evidence="14">Collagen alpha-3(VI) chain</fullName>
    </recommendedName>
</protein>
<feature type="domain" description="EGF-like" evidence="10">
    <location>
        <begin position="4841"/>
        <end position="4877"/>
    </location>
</feature>
<dbReference type="Pfam" id="PF00008">
    <property type="entry name" value="EGF"/>
    <property type="match status" value="3"/>
</dbReference>
<dbReference type="CDD" id="cd00054">
    <property type="entry name" value="EGF_CA"/>
    <property type="match status" value="3"/>
</dbReference>
<feature type="domain" description="VWFA" evidence="11">
    <location>
        <begin position="2611"/>
        <end position="2786"/>
    </location>
</feature>
<dbReference type="SMART" id="SM00179">
    <property type="entry name" value="EGF_CA"/>
    <property type="match status" value="3"/>
</dbReference>
<feature type="domain" description="VWFA" evidence="11">
    <location>
        <begin position="2422"/>
        <end position="2597"/>
    </location>
</feature>
<feature type="region of interest" description="Disordered" evidence="9">
    <location>
        <begin position="3775"/>
        <end position="3799"/>
    </location>
</feature>
<feature type="domain" description="VWFA" evidence="11">
    <location>
        <begin position="630"/>
        <end position="805"/>
    </location>
</feature>
<comment type="subcellular location">
    <subcellularLocation>
        <location evidence="1">Secreted</location>
    </subcellularLocation>
</comment>
<dbReference type="InterPro" id="IPR000152">
    <property type="entry name" value="EGF-type_Asp/Asn_hydroxyl_site"/>
</dbReference>
<dbReference type="EMBL" id="JACVVK020000026">
    <property type="protein sequence ID" value="KAK7502428.1"/>
    <property type="molecule type" value="Genomic_DNA"/>
</dbReference>
<dbReference type="Pfam" id="PF00092">
    <property type="entry name" value="VWA"/>
    <property type="match status" value="24"/>
</dbReference>
<evidence type="ECO:0000259" key="11">
    <source>
        <dbReference type="PROSITE" id="PS50234"/>
    </source>
</evidence>
<dbReference type="CDD" id="cd01472">
    <property type="entry name" value="vWA_collagen"/>
    <property type="match status" value="1"/>
</dbReference>
<dbReference type="PRINTS" id="PR00453">
    <property type="entry name" value="VWFADOMAIN"/>
</dbReference>
<dbReference type="InterPro" id="IPR009030">
    <property type="entry name" value="Growth_fac_rcpt_cys_sf"/>
</dbReference>
<feature type="domain" description="VWFA" evidence="11">
    <location>
        <begin position="4436"/>
        <end position="4610"/>
    </location>
</feature>
<dbReference type="CDD" id="cd01450">
    <property type="entry name" value="vWFA_subfamily_ECM"/>
    <property type="match status" value="23"/>
</dbReference>
<feature type="disulfide bond" evidence="8">
    <location>
        <begin position="4643"/>
        <end position="4652"/>
    </location>
</feature>
<feature type="domain" description="VWFA" evidence="11">
    <location>
        <begin position="1816"/>
        <end position="1991"/>
    </location>
</feature>
<evidence type="ECO:0000259" key="10">
    <source>
        <dbReference type="PROSITE" id="PS50026"/>
    </source>
</evidence>
<keyword evidence="6 8" id="KW-1015">Disulfide bond</keyword>
<dbReference type="PROSITE" id="PS00010">
    <property type="entry name" value="ASX_HYDROXYL"/>
    <property type="match status" value="3"/>
</dbReference>
<evidence type="ECO:0000256" key="5">
    <source>
        <dbReference type="ARBA" id="ARBA00022737"/>
    </source>
</evidence>
<feature type="domain" description="VWFA" evidence="11">
    <location>
        <begin position="1412"/>
        <end position="1587"/>
    </location>
</feature>
<feature type="domain" description="VWFA" evidence="11">
    <location>
        <begin position="832"/>
        <end position="1007"/>
    </location>
</feature>
<organism evidence="12 13">
    <name type="scientific">Batillaria attramentaria</name>
    <dbReference type="NCBI Taxonomy" id="370345"/>
    <lineage>
        <taxon>Eukaryota</taxon>
        <taxon>Metazoa</taxon>
        <taxon>Spiralia</taxon>
        <taxon>Lophotrochozoa</taxon>
        <taxon>Mollusca</taxon>
        <taxon>Gastropoda</taxon>
        <taxon>Caenogastropoda</taxon>
        <taxon>Sorbeoconcha</taxon>
        <taxon>Cerithioidea</taxon>
        <taxon>Batillariidae</taxon>
        <taxon>Batillaria</taxon>
    </lineage>
</organism>
<feature type="disulfide bond" evidence="8">
    <location>
        <begin position="4867"/>
        <end position="4876"/>
    </location>
</feature>
<dbReference type="PROSITE" id="PS01186">
    <property type="entry name" value="EGF_2"/>
    <property type="match status" value="1"/>
</dbReference>
<feature type="domain" description="VWFA" evidence="11">
    <location>
        <begin position="4661"/>
        <end position="4834"/>
    </location>
</feature>
<sequence length="4878" mass="542031">MQLRYFNRNPTYSCTEKAPGRDSETRRHKFGNNSAKTLSLACARAKVDLVFAFDASTSVKEEGFYAMKDFIKDFLFITDIDSGNARVGVLIFSNEGYIAFHLNTYRQKQAIYDAIDAIPYPYGNRNTADGLSTLTAEMFTRQNGDRPDVPNIVVVLTGGVSNINSRRTIPEAEQARADGIHIYAIGISLTDTTELDGIASKPVDENRFSVKGFSELRNLRDVVYAAYCPRTTPPALTLPPSVQKGCDEAEIDLVFILDASTSVTEPNFELMKDFVKDFLFIADIDNGNVRVGVIIYSTEDYVQFQLNSHRTKFEVFDAIDEIPYRYGSTNTADALKTMRTVMYTPQNGDRPNVPNICIVITDGVSNINSRRTIPEAEQARADGIHIYAIGIGLTDRTELDGIASKPASENSFAVQEFSELRVLRDQVFAAFCPSCDEAEIDLVFILDASTSVTEPNFELMKDFVKDFLFIADIDNGNVRVGVIIYSTEDYVQFQLNSYRTKFEVFDAIDEIPYRYGSTNTADALKTMRTVMYTPQNGDRPNVPNICIVVTDGVSNINSRRTIPEAEQARADGIHIYAIGIGLTDTTELDGIASKPASENSFAVQEFSELRVLRDQVFAAFCPSCDEAEIDLVFILDASTSVTEPNFELMKDFVKDFLFIADIDNGNVRVGVIIYSTEDYVQFQLNSYRTKFEVFDAIDEIPYRYGSTNTADALKTMRTVMYTPQNGDRPNVPNICIVITDGVSNINSRRTIPEAEQARAEGIHIYAIGIGLTDTRELDGMASVPASENSFAVQEFSELRVLRDQVFAAFCPTTPPPLTLPPAVSGCADAEIDLVFILDASTSVTEPNFELMKDFVKDFLFIADIDNGNVRVGVIIYSTEDYVQFQLNSYRTKFEVFDAIDEIPYRYGSTNTADALKTMRTVMYTPQNGDRPNVPNICIVVTDGVSNINSRRTIPEAEQARAEGIHIYAIGIGLTDTTELDGIASKPASENSFAVQEFSELRVLRDKVFEAFCPSCDEAEIDLVFILDASTSVTEPNFELMKDFVKDFLFIADIDNGNVRVGVIIYSTEDYVQFQLNSYRTKFEVFDAIDEIPYRYGSTNTADALKTMRTVMYTPQNGDRPNVPNICIVITDGVSNINSRRTIPEAEQARAEGIHIYAIGIGLTDTRELDGMASVPASENSFAVQEFSELRVLRDQVFAAFCPTTPPPITLPPVIKGCDEAEIDLVFILDASTSVTEPNFELMKDFVKDFLFIADIDNGNVRVGVIIYSTEDYVQFQLNSYRTKFEVFDAIDEIPYRYGSTNTADALKTMRTVMYTPQNGDRPNVPNICIVVTDGVSNINSRRTIPEAEQARADGIHIYAIGIGLTDTRELDGMASVPASENSFAVQEFSELRVLRDQVFAAFCPGCADAKIDLVFILDASTSVTEPNFELMKDFVKDFLFIADIDNGNVRVGVIIYSTEDYLQFNLNEYKTKFEVFDAIDEIPYRYGSTNTADALKTMRTVMYTPQNGDRPNVPNICIVVTDGVSNINSRRTIPEAEQARAEGIHIYAIGIGLTDTRELDGMASVPASENSFAVQEFSELRALRDKVFEAFCPGTPAPITLPPKVTGCADAKIDLVFILDASTSVTEPNFELMKDFVKDFLFIADIDNGNVRVGVIIYSTEDYLQFNLNEYSSKFEVFDAIDEIPYRYGSTNTADALKTMRTVMYTPQNGDRPNVPNICIVVTDGVSNINSRRTIPEAEKARADGIHIYAIGIGLTDTTELDGIASVPASENSFAVQEFSELRALRDKVFEAFCPGTPAPITLPPKVTGCADAKIDLVFILDASTSVTEPNFELMKDFVKDFLFIADIDNGNVRVGVIIYSTEDYLQFNLNEYSSKFEVFDAIDEIPYRYGSTNTADALKTMRTVMYTPQNGDRPNVPNICIVVTDGVSNINSRRTIPEAEQARADGIHIYAIGIGLTDTTELDGIASVPASENSFAVQEFSELRALRDKVFEAFCPGTPAPITLPPKVTGCADAKIDLVFILDASTSVTEPNFELMKDFVKDFLFVADIDNGNVRVGVIIYSTEDYLQFNLNEYSSKFEVFDAIDEIPYRYGSTNTADALKTMRTVMYTPQNGDRPNVPNICIVVTDGVSNINSRRTIPEAEQARADGIHIYAIGIGLTDTTELDGIASVPASENSFAVQEFSELRALRDKVFEAFCPGTPAPITLPPKVTGCADAKIDLVFILDASTSVTEPNFELMKDFVKDFLFVADIDNGNVRVGVIIYSTEDYLQFNLNEYSSKFEVFDAIDEIPYRYGSTNTADALKTMRTVMYTPQNGDRPNVPNICIVVTDGVSNINSRRTIPEAEQARADGIHIYAIGIGLTDTTELDGIASVPASENSFAVQEFSELRALRDKVFEAFCPGTPAPITLPPKVTGCADAKIDLVFILDASTSVTEPNFELMKDFVKDFLFVADIDNGNVRVGVIIYSTEDYLQFNLNEYSSKFEVFDAIDEIPYRYGSTNTADALKTMRTVMYTPQNGDRPNVPNICIVVTDGVSNINSRRTIPEAEQARADGIHIYAIGIGLTDTTELDGIASIPASENSFAVQEFSELRALRDKVFEAFCPGCADAKIDLVFILDASTSVTEPNFELMKDFVKDFLFVADIDNGNVRVGVIIYSTEDYLQFNLNEHKTKFEVFDAIDEIPYRYGSTNTADALKTMRTVMYTPQNGDRPNVPNICIVVTDGVSNINSRRTIPEAEQARADGIHIYAIGIGLTDTTELDGIASIPASENSFAVQEFSELRALRDKVFEAFCPGCADAEIDLVFILDASTSVTEPNFELMKDFVKDFLFIADIDSGNVRVGVIIYSTEDYLQFNLNEYKTKFEVFDAIDEIPYRYGSTNTADALKTMRTVMYTPQNGDRPNVPNICIVVTDGVSNINSRKTIPEAEQARAEGIHIYAIGIGLTDTRELDGMASVPASENSFAVQEFSELRALRDKVFEAFCPGCADAKIDLVFILDASTSVTEPNFELMKDFVKDFLFVADIDNGNVRVGVIIYSTEDYLQFNLNEYKTKFEVFDAIDEIPYRYGSTNTADALKTMRTVMYTPQNGDRPNVPNICIVVTDGVSNINSRRTIPEAEQARADGIHIYAIGIGLTDTTELDGMASVPASENSFAVQEFSELRALRDKVFEAFCPGCADAKIDLVFILDASTSVTEPNFELMKDFVKDFLFVADIDNGNVRVGVIIYSTEDYLQFNLNEYKTKFEVFDAIDEIPYRYGSTNTADALKTMRTVMYTPQNGDRPNVPNICIVVTDGVSNINSRRTIPEAEQARADGIHIYAIGIGLTDTTELDGMASVPASENSFAVQEFSELRALRDKVFEAFCPGYQPPEPTTGEKPVITLPPEKPGCADAKIDLVFILDASTSVTEPNFELMKDFVKDFLFVADIDSGNVRVGVVIYSTEDYLQFNLNEYSSKFEVFDAIDEIPYRYGSTNTADALKTMRTVMYTPQNGDRPNVPNICIVVTDGVSNINSRRTIPEAEQARADGIHIYAIGIGLTDTTELDGIASVPASENSFAVQEFSELRALRDKVFEAFCPGATTPVIRITLPPAEDCAFLRTDLVIVIDSSTSVTETNFVKILSFIKDFLSSTDIDSGNVRVAISRYSSDVEVQFNLNEYRTKAQVLRAVDRIKYIYGSTNTADALKVMRNEMFTPVNGDRPDVPNVAVVITDGVSNVNSDRTIPEAEAARDDGIHIYTIGIGLTDTREMDAIATPPASANSFSVKDLDELRFLHQTIFASICPEDFTMPPTTRRPPPTTPAPTTPRRPVYRDTGIDMIFMLDSTVNDQIFGWMKNFVRRFASELNVDNGEYRIGAMTFTSRPNVQFHLNRYNFQDEVIGAVDSFRTQRGRVDPASAFDYVYQTMFTGPNGDRPRARNYVVMLTGNERSLNMDRTFAAAQRLKDVGTDIYTVGINLRDTTEIDGVSSKPTDQFRMLINNESDLDEIPGMYKYRMENVYSDTGYDVVFMLDSTVNDQIFGWMKDFVRRFAGQLRIDNGIYRVGAMTFTSRPNVEFHLNRYNFQDEVMGAVDKFRTRRGRVDMARAFDYVRQTMFSNRNGDRPRARNYVVMLTGNEKSMSTDRAISSAQRLQDLGTDIYTVGINLRDTTEIDGVSSKPLDEFQMLVNSEREMEEIPGIYLYRMENAPPPFTRTTTTTTPRPTTRRPTRPTTPYTGECESTGDVTFILDSSGSVGEVNFDRVRNFTISAIRDLEIDNGFFRVAVVTFSDSANIEFYLNSYVTKDEIVNAIRNIPYVYGFTHTADALRRTRTEIYSPVTGDRAAVPNLVVIVTDGESNVNPLQTLPEANRIKRTGTSVITVAVGLSTNAELVGLTSPPIADNLIYVDDFEALHRLSDQIVAPLCSDSNLCDESPCRNEGVCVDGLRSYMCVCQPGFFGDNCEKECGPKTDVVFILDSSTSVGTETFNRIKMYAEILMRSMNVDYCDVSIGAMKYSSAAMIQFRLGEYDDTESLSEAINAIGYTRGRANMADALRVLRTEMFNGRNGDRPDAKNVAYLLTDGGIEINRDITLSEADLIIDSGVRLIPLAVALRQRAEIELIANAQGIPLMEIESETKLEEMSDQVLEVVFDKDNRCNNNPCLNGGRCINEPLGFRCECADGWTGDTCEKECRSQADVAFVLDASRYNSRRDVRNVKKFARDIVKRMAFRQGNFRVGVVEFSSNARTRLTFAEGDNKRTVKSVIGSIRPRSEDPNPLQAIQRVDADIVDRFGDRENVPNYVVFVTSSVGGPATVEAINELKRRGTRIVGVGINLSSSDMRYMEAAVSEPVRDMMFTVTDTDDLESISESFVNFVCDEQNLCLENPCKNGGVCSNGNKDYMCNCRPGYAGKNCDR</sequence>
<gene>
    <name evidence="12" type="ORF">BaRGS_00006381</name>
</gene>
<feature type="disulfide bond" evidence="8">
    <location>
        <begin position="4418"/>
        <end position="4427"/>
    </location>
</feature>
<evidence type="ECO:0000256" key="6">
    <source>
        <dbReference type="ARBA" id="ARBA00023157"/>
    </source>
</evidence>
<feature type="domain" description="VWFA" evidence="11">
    <location>
        <begin position="4002"/>
        <end position="4171"/>
    </location>
</feature>
<dbReference type="GO" id="GO:0005576">
    <property type="term" value="C:extracellular region"/>
    <property type="evidence" value="ECO:0007669"/>
    <property type="project" value="UniProtKB-SubCell"/>
</dbReference>
<dbReference type="Proteomes" id="UP001519460">
    <property type="component" value="Unassembled WGS sequence"/>
</dbReference>
<keyword evidence="13" id="KW-1185">Reference proteome</keyword>
<dbReference type="InterPro" id="IPR000742">
    <property type="entry name" value="EGF"/>
</dbReference>
<comment type="caution">
    <text evidence="8">Lacks conserved residue(s) required for the propagation of feature annotation.</text>
</comment>
<keyword evidence="4" id="KW-0732">Signal</keyword>
<evidence type="ECO:0000313" key="12">
    <source>
        <dbReference type="EMBL" id="KAK7502428.1"/>
    </source>
</evidence>
<evidence type="ECO:0000256" key="7">
    <source>
        <dbReference type="ARBA" id="ARBA00023180"/>
    </source>
</evidence>
<feature type="domain" description="VWFA" evidence="11">
    <location>
        <begin position="4210"/>
        <end position="4385"/>
    </location>
</feature>
<dbReference type="PANTHER" id="PTHR24020:SF20">
    <property type="entry name" value="PH DOMAIN-CONTAINING PROTEIN"/>
    <property type="match status" value="1"/>
</dbReference>
<feature type="domain" description="EGF-like" evidence="10">
    <location>
        <begin position="4617"/>
        <end position="4653"/>
    </location>
</feature>
<dbReference type="InterPro" id="IPR036465">
    <property type="entry name" value="vWFA_dom_sf"/>
</dbReference>
<dbReference type="Gene3D" id="2.10.25.10">
    <property type="entry name" value="Laminin"/>
    <property type="match status" value="3"/>
</dbReference>
<reference evidence="12 13" key="1">
    <citation type="journal article" date="2023" name="Sci. Data">
        <title>Genome assembly of the Korean intertidal mud-creeper Batillaria attramentaria.</title>
        <authorList>
            <person name="Patra A.K."/>
            <person name="Ho P.T."/>
            <person name="Jun S."/>
            <person name="Lee S.J."/>
            <person name="Kim Y."/>
            <person name="Won Y.J."/>
        </authorList>
    </citation>
    <scope>NUCLEOTIDE SEQUENCE [LARGE SCALE GENOMIC DNA]</scope>
    <source>
        <strain evidence="12">Wonlab-2016</strain>
    </source>
</reference>
<dbReference type="SUPFAM" id="SSF57184">
    <property type="entry name" value="Growth factor receptor domain"/>
    <property type="match status" value="1"/>
</dbReference>
<feature type="compositionally biased region" description="Low complexity" evidence="9">
    <location>
        <begin position="4179"/>
        <end position="4189"/>
    </location>
</feature>
<feature type="non-terminal residue" evidence="12">
    <location>
        <position position="4878"/>
    </location>
</feature>
<keyword evidence="5" id="KW-0677">Repeat</keyword>
<keyword evidence="3 8" id="KW-0245">EGF-like domain</keyword>
<evidence type="ECO:0000256" key="2">
    <source>
        <dbReference type="ARBA" id="ARBA00022525"/>
    </source>
</evidence>
<feature type="domain" description="VWFA" evidence="11">
    <location>
        <begin position="252"/>
        <end position="427"/>
    </location>
</feature>